<dbReference type="InterPro" id="IPR050469">
    <property type="entry name" value="Diguanylate_Cyclase"/>
</dbReference>
<gene>
    <name evidence="3" type="ORF">Dxin01_03458</name>
</gene>
<dbReference type="NCBIfam" id="TIGR00254">
    <property type="entry name" value="GGDEF"/>
    <property type="match status" value="1"/>
</dbReference>
<dbReference type="Pfam" id="PF00990">
    <property type="entry name" value="GGDEF"/>
    <property type="match status" value="1"/>
</dbReference>
<feature type="transmembrane region" description="Helical" evidence="1">
    <location>
        <begin position="178"/>
        <end position="200"/>
    </location>
</feature>
<reference evidence="3 4" key="1">
    <citation type="submission" date="2024-02" db="EMBL/GenBank/DDBJ databases">
        <title>Deinococcus xinjiangensis NBRC 107630.</title>
        <authorList>
            <person name="Ichikawa N."/>
            <person name="Katano-Makiyama Y."/>
            <person name="Hidaka K."/>
        </authorList>
    </citation>
    <scope>NUCLEOTIDE SEQUENCE [LARGE SCALE GENOMIC DNA]</scope>
    <source>
        <strain evidence="3 4">NBRC 107630</strain>
    </source>
</reference>
<dbReference type="CDD" id="cd01949">
    <property type="entry name" value="GGDEF"/>
    <property type="match status" value="1"/>
</dbReference>
<keyword evidence="1" id="KW-0472">Membrane</keyword>
<evidence type="ECO:0000313" key="4">
    <source>
        <dbReference type="Proteomes" id="UP001458946"/>
    </source>
</evidence>
<comment type="caution">
    <text evidence="3">The sequence shown here is derived from an EMBL/GenBank/DDBJ whole genome shotgun (WGS) entry which is preliminary data.</text>
</comment>
<keyword evidence="1" id="KW-0812">Transmembrane</keyword>
<dbReference type="InterPro" id="IPR043128">
    <property type="entry name" value="Rev_trsase/Diguanyl_cyclase"/>
</dbReference>
<keyword evidence="1" id="KW-1133">Transmembrane helix</keyword>
<dbReference type="SMART" id="SM00267">
    <property type="entry name" value="GGDEF"/>
    <property type="match status" value="1"/>
</dbReference>
<dbReference type="EMBL" id="BAABRN010000061">
    <property type="protein sequence ID" value="GAA5503698.1"/>
    <property type="molecule type" value="Genomic_DNA"/>
</dbReference>
<protein>
    <recommendedName>
        <fullName evidence="2">GGDEF domain-containing protein</fullName>
    </recommendedName>
</protein>
<dbReference type="Proteomes" id="UP001458946">
    <property type="component" value="Unassembled WGS sequence"/>
</dbReference>
<evidence type="ECO:0000256" key="1">
    <source>
        <dbReference type="SAM" id="Phobius"/>
    </source>
</evidence>
<organism evidence="3 4">
    <name type="scientific">Deinococcus xinjiangensis</name>
    <dbReference type="NCBI Taxonomy" id="457454"/>
    <lineage>
        <taxon>Bacteria</taxon>
        <taxon>Thermotogati</taxon>
        <taxon>Deinococcota</taxon>
        <taxon>Deinococci</taxon>
        <taxon>Deinococcales</taxon>
        <taxon>Deinococcaceae</taxon>
        <taxon>Deinococcus</taxon>
    </lineage>
</organism>
<dbReference type="RefSeq" id="WP_353543669.1">
    <property type="nucleotide sequence ID" value="NZ_BAABRN010000061.1"/>
</dbReference>
<evidence type="ECO:0000313" key="3">
    <source>
        <dbReference type="EMBL" id="GAA5503698.1"/>
    </source>
</evidence>
<proteinExistence type="predicted"/>
<accession>A0ABP9VEN9</accession>
<feature type="transmembrane region" description="Helical" evidence="1">
    <location>
        <begin position="29"/>
        <end position="49"/>
    </location>
</feature>
<keyword evidence="4" id="KW-1185">Reference proteome</keyword>
<dbReference type="Gene3D" id="3.30.70.270">
    <property type="match status" value="1"/>
</dbReference>
<name>A0ABP9VEN9_9DEIO</name>
<dbReference type="PANTHER" id="PTHR45138">
    <property type="entry name" value="REGULATORY COMPONENTS OF SENSORY TRANSDUCTION SYSTEM"/>
    <property type="match status" value="1"/>
</dbReference>
<dbReference type="InterPro" id="IPR029787">
    <property type="entry name" value="Nucleotide_cyclase"/>
</dbReference>
<feature type="domain" description="GGDEF" evidence="2">
    <location>
        <begin position="233"/>
        <end position="361"/>
    </location>
</feature>
<feature type="transmembrane region" description="Helical" evidence="1">
    <location>
        <begin position="61"/>
        <end position="79"/>
    </location>
</feature>
<feature type="transmembrane region" description="Helical" evidence="1">
    <location>
        <begin position="144"/>
        <end position="166"/>
    </location>
</feature>
<sequence length="361" mass="39342">MSQLTLSPSAAGSAKTSRQPDIRVLKRRLLRVGLLLILGCVLYSMLLLLLGQTSYPSNTPYLVTDVLVISTCVAALTALRNLKHVRLVEIGLCALSLVYLLYWDVVLLLSGLLPRAEYQMTASSTFLLCAALMCLSVPRQHLPLALAGLFGLHEVLTWGALLHFPWGRLHSSQLINDVTLLVIMLCLSLIGAYQHLTLLAQQEAELMQRLAHTDPLTGLANRRQMYAALQSQHPTAVLLMDLDNFKAINDTFGHDAGDLGLVSVAAQLREVFGPSGQVGRWGGEEFIALLGHGSAQQALGLAEEVRGRIEQAGTHTNLPLTMSIGVAFAHPEETPTQTIKRADDLLYLAKREGKNRVYNAG</sequence>
<dbReference type="PROSITE" id="PS50887">
    <property type="entry name" value="GGDEF"/>
    <property type="match status" value="1"/>
</dbReference>
<evidence type="ECO:0000259" key="2">
    <source>
        <dbReference type="PROSITE" id="PS50887"/>
    </source>
</evidence>
<dbReference type="InterPro" id="IPR000160">
    <property type="entry name" value="GGDEF_dom"/>
</dbReference>
<dbReference type="SUPFAM" id="SSF55073">
    <property type="entry name" value="Nucleotide cyclase"/>
    <property type="match status" value="1"/>
</dbReference>
<feature type="transmembrane region" description="Helical" evidence="1">
    <location>
        <begin position="118"/>
        <end position="137"/>
    </location>
</feature>
<dbReference type="PANTHER" id="PTHR45138:SF9">
    <property type="entry name" value="DIGUANYLATE CYCLASE DGCM-RELATED"/>
    <property type="match status" value="1"/>
</dbReference>
<feature type="transmembrane region" description="Helical" evidence="1">
    <location>
        <begin position="91"/>
        <end position="112"/>
    </location>
</feature>